<evidence type="ECO:0000313" key="3">
    <source>
        <dbReference type="Proteomes" id="UP001138997"/>
    </source>
</evidence>
<reference evidence="2" key="1">
    <citation type="submission" date="2021-11" db="EMBL/GenBank/DDBJ databases">
        <title>Streptomyces corallinus and Kineosporia corallina sp. nov., two new coral-derived marine actinobacteria.</title>
        <authorList>
            <person name="Buangrab K."/>
            <person name="Sutthacheep M."/>
            <person name="Yeemin T."/>
            <person name="Harunari E."/>
            <person name="Igarashi Y."/>
            <person name="Sripreechasak P."/>
            <person name="Kanchanasin P."/>
            <person name="Tanasupawat S."/>
            <person name="Phongsopitanun W."/>
        </authorList>
    </citation>
    <scope>NUCLEOTIDE SEQUENCE</scope>
    <source>
        <strain evidence="2">JCM 31032</strain>
    </source>
</reference>
<dbReference type="SUPFAM" id="SSF51445">
    <property type="entry name" value="(Trans)glycosidases"/>
    <property type="match status" value="1"/>
</dbReference>
<evidence type="ECO:0000313" key="2">
    <source>
        <dbReference type="EMBL" id="MCD5310713.1"/>
    </source>
</evidence>
<dbReference type="Gene3D" id="3.20.20.80">
    <property type="entry name" value="Glycosidases"/>
    <property type="match status" value="1"/>
</dbReference>
<dbReference type="RefSeq" id="WP_231439837.1">
    <property type="nucleotide sequence ID" value="NZ_JAJOMB010000003.1"/>
</dbReference>
<keyword evidence="3" id="KW-1185">Reference proteome</keyword>
<dbReference type="Pfam" id="PF08924">
    <property type="entry name" value="Rv2525c_GlyHyd-like"/>
    <property type="match status" value="1"/>
</dbReference>
<comment type="caution">
    <text evidence="2">The sequence shown here is derived from an EMBL/GenBank/DDBJ whole genome shotgun (WGS) entry which is preliminary data.</text>
</comment>
<name>A0A9X1NCW0_9ACTN</name>
<feature type="domain" description="Rv2525c-like glycoside hydrolase-like" evidence="1">
    <location>
        <begin position="15"/>
        <end position="175"/>
    </location>
</feature>
<protein>
    <submittedName>
        <fullName evidence="2">DUF1906 domain-containing protein</fullName>
    </submittedName>
</protein>
<accession>A0A9X1NCW0</accession>
<gene>
    <name evidence="2" type="ORF">LR394_07395</name>
</gene>
<dbReference type="EMBL" id="JAJOMB010000003">
    <property type="protein sequence ID" value="MCD5310713.1"/>
    <property type="molecule type" value="Genomic_DNA"/>
</dbReference>
<proteinExistence type="predicted"/>
<organism evidence="2 3">
    <name type="scientific">Kineosporia babensis</name>
    <dbReference type="NCBI Taxonomy" id="499548"/>
    <lineage>
        <taxon>Bacteria</taxon>
        <taxon>Bacillati</taxon>
        <taxon>Actinomycetota</taxon>
        <taxon>Actinomycetes</taxon>
        <taxon>Kineosporiales</taxon>
        <taxon>Kineosporiaceae</taxon>
        <taxon>Kineosporia</taxon>
    </lineage>
</organism>
<dbReference type="AlphaFoldDB" id="A0A9X1NCW0"/>
<sequence length="192" mass="21332">MAQGVDYSFDRPSPEAIKEAGYSFAGRYLAPNRAKALSKAEADLLIRAGLDIFCVWQAYGDWEHDLSGGRDQGIVHAQQAAQQLRECGGPAESPIYFAVDFDAQKAQLPTVGRYFQGVAQVLGVHRTGAYGGINTLKFLFDQHLISYGWQTYAWSRGKWDPRAQLRQVEMGKVDNAAVDFNVAQNADFGQWH</sequence>
<dbReference type="InterPro" id="IPR015020">
    <property type="entry name" value="Rv2525c-like_Glyco_Hydro-like"/>
</dbReference>
<dbReference type="InterPro" id="IPR017853">
    <property type="entry name" value="GH"/>
</dbReference>
<evidence type="ECO:0000259" key="1">
    <source>
        <dbReference type="Pfam" id="PF08924"/>
    </source>
</evidence>
<dbReference type="Proteomes" id="UP001138997">
    <property type="component" value="Unassembled WGS sequence"/>
</dbReference>